<dbReference type="GO" id="GO:0004731">
    <property type="term" value="F:purine-nucleoside phosphorylase activity"/>
    <property type="evidence" value="ECO:0007669"/>
    <property type="project" value="UniProtKB-EC"/>
</dbReference>
<keyword evidence="4 5" id="KW-0808">Transferase</keyword>
<dbReference type="InterPro" id="IPR000845">
    <property type="entry name" value="Nucleoside_phosphorylase_d"/>
</dbReference>
<dbReference type="SUPFAM" id="SSF53167">
    <property type="entry name" value="Purine and uridine phosphorylases"/>
    <property type="match status" value="1"/>
</dbReference>
<keyword evidence="3 5" id="KW-0328">Glycosyltransferase</keyword>
<protein>
    <recommendedName>
        <fullName evidence="5">Purine nucleoside phosphorylase</fullName>
        <ecNumber evidence="5">2.4.2.1</ecNumber>
    </recommendedName>
    <alternativeName>
        <fullName evidence="5">Inosine-guanosine phosphorylase</fullName>
    </alternativeName>
</protein>
<dbReference type="NCBIfam" id="TIGR01700">
    <property type="entry name" value="PNPH"/>
    <property type="match status" value="1"/>
</dbReference>
<dbReference type="Proteomes" id="UP001149719">
    <property type="component" value="Unassembled WGS sequence"/>
</dbReference>
<dbReference type="PANTHER" id="PTHR11904">
    <property type="entry name" value="METHYLTHIOADENOSINE/PURINE NUCLEOSIDE PHOSPHORYLASE"/>
    <property type="match status" value="1"/>
</dbReference>
<dbReference type="NCBIfam" id="NF006054">
    <property type="entry name" value="PRK08202.1"/>
    <property type="match status" value="1"/>
</dbReference>
<evidence type="ECO:0000256" key="2">
    <source>
        <dbReference type="ARBA" id="ARBA00006751"/>
    </source>
</evidence>
<sequence>MKAYQLSAEYLRNKLSQRKPKVAIILGSGLGSLADAIEDPLIIPYYDIPGFPTATVHGHKGQLVIGTLGNQEVACMQGRFHLYEGISPEVLQIPLRALKLIGCEQVLLTNAAGSLHSEMAPGSLMLIEDHINFTGLNPLTGENDEAIGPRFLDLTQAYDRDMRTSIQRVAKEMKIELHNGVYLWAVGPTFETPAEIRMFRLLGADAIGMSTVPETLVARHCGMKVAAISSITNLGAGMSGNALSHEETLDEGQKAAKLLGDLIVKWLESLL</sequence>
<comment type="similarity">
    <text evidence="2 5">Belongs to the PNP/MTAP phosphorylase family.</text>
</comment>
<dbReference type="Gene3D" id="3.40.50.1580">
    <property type="entry name" value="Nucleoside phosphorylase domain"/>
    <property type="match status" value="1"/>
</dbReference>
<dbReference type="EC" id="2.4.2.1" evidence="5"/>
<evidence type="ECO:0000256" key="5">
    <source>
        <dbReference type="PIRNR" id="PIRNR000477"/>
    </source>
</evidence>
<evidence type="ECO:0000256" key="1">
    <source>
        <dbReference type="ARBA" id="ARBA00005058"/>
    </source>
</evidence>
<dbReference type="Pfam" id="PF01048">
    <property type="entry name" value="PNP_UDP_1"/>
    <property type="match status" value="1"/>
</dbReference>
<evidence type="ECO:0000313" key="8">
    <source>
        <dbReference type="Proteomes" id="UP001149719"/>
    </source>
</evidence>
<evidence type="ECO:0000313" key="7">
    <source>
        <dbReference type="EMBL" id="MCZ2723651.1"/>
    </source>
</evidence>
<comment type="pathway">
    <text evidence="1 5">Purine metabolism; purine nucleoside salvage.</text>
</comment>
<dbReference type="RefSeq" id="WP_269127793.1">
    <property type="nucleotide sequence ID" value="NZ_JAPUBN010000024.1"/>
</dbReference>
<name>A0ABT4JZ24_9GAMM</name>
<dbReference type="NCBIfam" id="TIGR01697">
    <property type="entry name" value="PNPH-PUNA-XAPA"/>
    <property type="match status" value="1"/>
</dbReference>
<keyword evidence="8" id="KW-1185">Reference proteome</keyword>
<proteinExistence type="inferred from homology"/>
<evidence type="ECO:0000256" key="3">
    <source>
        <dbReference type="ARBA" id="ARBA00022676"/>
    </source>
</evidence>
<accession>A0ABT4JZ24</accession>
<dbReference type="InterPro" id="IPR011268">
    <property type="entry name" value="Purine_phosphorylase"/>
</dbReference>
<dbReference type="PANTHER" id="PTHR11904:SF9">
    <property type="entry name" value="PURINE NUCLEOSIDE PHOSPHORYLASE-RELATED"/>
    <property type="match status" value="1"/>
</dbReference>
<reference evidence="7" key="1">
    <citation type="submission" date="2022-12" db="EMBL/GenBank/DDBJ databases">
        <title>Marinomonas 15G1-11 sp. nov, isolated from marine algae.</title>
        <authorList>
            <person name="Butt M."/>
            <person name="Choi D.G."/>
            <person name="Kim J.M."/>
            <person name="Lee J.K."/>
            <person name="Baek J.H."/>
            <person name="Jeon C.O."/>
        </authorList>
    </citation>
    <scope>NUCLEOTIDE SEQUENCE</scope>
    <source>
        <strain evidence="7">15G1-11</strain>
    </source>
</reference>
<evidence type="ECO:0000259" key="6">
    <source>
        <dbReference type="Pfam" id="PF01048"/>
    </source>
</evidence>
<dbReference type="CDD" id="cd09009">
    <property type="entry name" value="PNP-EcPNPII_like"/>
    <property type="match status" value="1"/>
</dbReference>
<organism evidence="7 8">
    <name type="scientific">Marinomonas phaeophyticola</name>
    <dbReference type="NCBI Taxonomy" id="3004091"/>
    <lineage>
        <taxon>Bacteria</taxon>
        <taxon>Pseudomonadati</taxon>
        <taxon>Pseudomonadota</taxon>
        <taxon>Gammaproteobacteria</taxon>
        <taxon>Oceanospirillales</taxon>
        <taxon>Oceanospirillaceae</taxon>
        <taxon>Marinomonas</taxon>
    </lineage>
</organism>
<feature type="domain" description="Nucleoside phosphorylase" evidence="6">
    <location>
        <begin position="21"/>
        <end position="265"/>
    </location>
</feature>
<evidence type="ECO:0000256" key="4">
    <source>
        <dbReference type="ARBA" id="ARBA00022679"/>
    </source>
</evidence>
<dbReference type="PIRSF" id="PIRSF000477">
    <property type="entry name" value="PurNPase"/>
    <property type="match status" value="1"/>
</dbReference>
<comment type="function">
    <text evidence="5">The purine nucleoside phosphorylases catalyze the phosphorolytic breakdown of the N-glycosidic bond in the beta-(deoxy)ribonucleoside molecules, with the formation of the corresponding free purine bases and pentose-1-phosphate.</text>
</comment>
<dbReference type="EMBL" id="JAPUBN010000024">
    <property type="protein sequence ID" value="MCZ2723651.1"/>
    <property type="molecule type" value="Genomic_DNA"/>
</dbReference>
<comment type="caution">
    <text evidence="7">The sequence shown here is derived from an EMBL/GenBank/DDBJ whole genome shotgun (WGS) entry which is preliminary data.</text>
</comment>
<dbReference type="InterPro" id="IPR011270">
    <property type="entry name" value="Pur_Nuc_Pase_Ino/Guo-sp"/>
</dbReference>
<dbReference type="InterPro" id="IPR035994">
    <property type="entry name" value="Nucleoside_phosphorylase_sf"/>
</dbReference>
<gene>
    <name evidence="7" type="ORF">O1D97_19040</name>
</gene>